<dbReference type="InterPro" id="IPR000182">
    <property type="entry name" value="GNAT_dom"/>
</dbReference>
<dbReference type="GO" id="GO:0016747">
    <property type="term" value="F:acyltransferase activity, transferring groups other than amino-acyl groups"/>
    <property type="evidence" value="ECO:0007669"/>
    <property type="project" value="InterPro"/>
</dbReference>
<feature type="domain" description="N-acetyltransferase" evidence="3">
    <location>
        <begin position="4"/>
        <end position="174"/>
    </location>
</feature>
<organism evidence="4 5">
    <name type="scientific">Streptomyces beijiangensis</name>
    <dbReference type="NCBI Taxonomy" id="163361"/>
    <lineage>
        <taxon>Bacteria</taxon>
        <taxon>Bacillati</taxon>
        <taxon>Actinomycetota</taxon>
        <taxon>Actinomycetes</taxon>
        <taxon>Kitasatosporales</taxon>
        <taxon>Streptomycetaceae</taxon>
        <taxon>Streptomyces</taxon>
    </lineage>
</organism>
<dbReference type="AlphaFoldDB" id="A0A939F8H0"/>
<dbReference type="EMBL" id="JAFLRJ010000215">
    <property type="protein sequence ID" value="MBO0514551.1"/>
    <property type="molecule type" value="Genomic_DNA"/>
</dbReference>
<evidence type="ECO:0000256" key="1">
    <source>
        <dbReference type="ARBA" id="ARBA00022679"/>
    </source>
</evidence>
<reference evidence="4" key="1">
    <citation type="submission" date="2021-03" db="EMBL/GenBank/DDBJ databases">
        <title>Streptomyces poriferae sp. nov., a novel marine sponge-derived Actinobacteria species with anti-MRSA activity.</title>
        <authorList>
            <person name="Sandoval-Powers M."/>
            <person name="Kralova S."/>
            <person name="Nguyen G.-S."/>
            <person name="Fawwal D."/>
            <person name="Degnes K."/>
            <person name="Klinkenberg G."/>
            <person name="Sletta H."/>
            <person name="Wentzel A."/>
            <person name="Liles M.R."/>
        </authorList>
    </citation>
    <scope>NUCLEOTIDE SEQUENCE</scope>
    <source>
        <strain evidence="4">DSM 41794</strain>
    </source>
</reference>
<evidence type="ECO:0000259" key="3">
    <source>
        <dbReference type="PROSITE" id="PS51186"/>
    </source>
</evidence>
<keyword evidence="5" id="KW-1185">Reference proteome</keyword>
<dbReference type="PANTHER" id="PTHR43877">
    <property type="entry name" value="AMINOALKYLPHOSPHONATE N-ACETYLTRANSFERASE-RELATED-RELATED"/>
    <property type="match status" value="1"/>
</dbReference>
<evidence type="ECO:0000313" key="4">
    <source>
        <dbReference type="EMBL" id="MBO0514551.1"/>
    </source>
</evidence>
<name>A0A939F8H0_9ACTN</name>
<dbReference type="RefSeq" id="WP_206963989.1">
    <property type="nucleotide sequence ID" value="NZ_BAAAJJ010000011.1"/>
</dbReference>
<dbReference type="Proteomes" id="UP000664167">
    <property type="component" value="Unassembled WGS sequence"/>
</dbReference>
<accession>A0A939F8H0</accession>
<dbReference type="SUPFAM" id="SSF55729">
    <property type="entry name" value="Acyl-CoA N-acyltransferases (Nat)"/>
    <property type="match status" value="1"/>
</dbReference>
<sequence>MTSLKFRAAGRDDAEGIARLHADSWRRHYRGAYSDEFLDGDVVSNRLTVWASRLATPSASATIVAEDDAGLLLGFVHVVFDEDPQWGSLVDNLHVINARRRTGLGSELLTRAAEAVVGGATGKALYLWVLEQNTSAQGFYQAFGGTCAEEPTTVGAPGGVAARLNGTPKKLRMTWADAATVGRLRPAADR</sequence>
<dbReference type="CDD" id="cd04301">
    <property type="entry name" value="NAT_SF"/>
    <property type="match status" value="1"/>
</dbReference>
<dbReference type="InterPro" id="IPR050832">
    <property type="entry name" value="Bact_Acetyltransf"/>
</dbReference>
<dbReference type="PANTHER" id="PTHR43877:SF1">
    <property type="entry name" value="ACETYLTRANSFERASE"/>
    <property type="match status" value="1"/>
</dbReference>
<dbReference type="Gene3D" id="3.40.630.30">
    <property type="match status" value="1"/>
</dbReference>
<evidence type="ECO:0000313" key="5">
    <source>
        <dbReference type="Proteomes" id="UP000664167"/>
    </source>
</evidence>
<comment type="caution">
    <text evidence="4">The sequence shown here is derived from an EMBL/GenBank/DDBJ whole genome shotgun (WGS) entry which is preliminary data.</text>
</comment>
<proteinExistence type="predicted"/>
<dbReference type="InterPro" id="IPR016181">
    <property type="entry name" value="Acyl_CoA_acyltransferase"/>
</dbReference>
<dbReference type="Pfam" id="PF00583">
    <property type="entry name" value="Acetyltransf_1"/>
    <property type="match status" value="1"/>
</dbReference>
<evidence type="ECO:0000256" key="2">
    <source>
        <dbReference type="ARBA" id="ARBA00023315"/>
    </source>
</evidence>
<dbReference type="PROSITE" id="PS51186">
    <property type="entry name" value="GNAT"/>
    <property type="match status" value="1"/>
</dbReference>
<keyword evidence="1" id="KW-0808">Transferase</keyword>
<gene>
    <name evidence="4" type="ORF">J0695_22540</name>
</gene>
<protein>
    <submittedName>
        <fullName evidence="4">GNAT family N-acetyltransferase</fullName>
    </submittedName>
</protein>
<keyword evidence="2" id="KW-0012">Acyltransferase</keyword>